<name>X1VAN6_9ZZZZ</name>
<evidence type="ECO:0000256" key="4">
    <source>
        <dbReference type="ARBA" id="ARBA00022679"/>
    </source>
</evidence>
<dbReference type="PROSITE" id="PS00801">
    <property type="entry name" value="TRANSKETOLASE_1"/>
    <property type="match status" value="1"/>
</dbReference>
<dbReference type="Gene3D" id="3.40.50.970">
    <property type="match status" value="1"/>
</dbReference>
<dbReference type="InterPro" id="IPR005477">
    <property type="entry name" value="Dxylulose-5-P_synthase"/>
</dbReference>
<dbReference type="InterPro" id="IPR049557">
    <property type="entry name" value="Transketolase_CS"/>
</dbReference>
<comment type="subunit">
    <text evidence="3">Homodimer.</text>
</comment>
<keyword evidence="5" id="KW-0479">Metal-binding</keyword>
<evidence type="ECO:0000256" key="1">
    <source>
        <dbReference type="ARBA" id="ARBA00001946"/>
    </source>
</evidence>
<dbReference type="GO" id="GO:0016114">
    <property type="term" value="P:terpenoid biosynthetic process"/>
    <property type="evidence" value="ECO:0007669"/>
    <property type="project" value="InterPro"/>
</dbReference>
<keyword evidence="7" id="KW-0786">Thiamine pyrophosphate</keyword>
<dbReference type="PANTHER" id="PTHR43322">
    <property type="entry name" value="1-D-DEOXYXYLULOSE 5-PHOSPHATE SYNTHASE-RELATED"/>
    <property type="match status" value="1"/>
</dbReference>
<evidence type="ECO:0000256" key="2">
    <source>
        <dbReference type="ARBA" id="ARBA00001964"/>
    </source>
</evidence>
<keyword evidence="6" id="KW-0460">Magnesium</keyword>
<dbReference type="InterPro" id="IPR029061">
    <property type="entry name" value="THDP-binding"/>
</dbReference>
<organism evidence="8">
    <name type="scientific">marine sediment metagenome</name>
    <dbReference type="NCBI Taxonomy" id="412755"/>
    <lineage>
        <taxon>unclassified sequences</taxon>
        <taxon>metagenomes</taxon>
        <taxon>ecological metagenomes</taxon>
    </lineage>
</organism>
<gene>
    <name evidence="8" type="ORF">S12H4_47414</name>
</gene>
<evidence type="ECO:0000256" key="7">
    <source>
        <dbReference type="ARBA" id="ARBA00023052"/>
    </source>
</evidence>
<protein>
    <submittedName>
        <fullName evidence="8">Uncharacterized protein</fullName>
    </submittedName>
</protein>
<accession>X1VAN6</accession>
<dbReference type="GO" id="GO:0019288">
    <property type="term" value="P:isopentenyl diphosphate biosynthetic process, methylerythritol 4-phosphate pathway"/>
    <property type="evidence" value="ECO:0007669"/>
    <property type="project" value="TreeGrafter"/>
</dbReference>
<evidence type="ECO:0000313" key="8">
    <source>
        <dbReference type="EMBL" id="GAJ10336.1"/>
    </source>
</evidence>
<proteinExistence type="predicted"/>
<comment type="cofactor">
    <cofactor evidence="1">
        <name>Mg(2+)</name>
        <dbReference type="ChEBI" id="CHEBI:18420"/>
    </cofactor>
</comment>
<dbReference type="GO" id="GO:0008661">
    <property type="term" value="F:1-deoxy-D-xylulose-5-phosphate synthase activity"/>
    <property type="evidence" value="ECO:0007669"/>
    <property type="project" value="InterPro"/>
</dbReference>
<dbReference type="Pfam" id="PF13292">
    <property type="entry name" value="DXP_synthase_N"/>
    <property type="match status" value="1"/>
</dbReference>
<dbReference type="GO" id="GO:0005829">
    <property type="term" value="C:cytosol"/>
    <property type="evidence" value="ECO:0007669"/>
    <property type="project" value="TreeGrafter"/>
</dbReference>
<dbReference type="PANTHER" id="PTHR43322:SF5">
    <property type="entry name" value="1-DEOXY-D-XYLULOSE-5-PHOSPHATE SYNTHASE, CHLOROPLASTIC"/>
    <property type="match status" value="1"/>
</dbReference>
<evidence type="ECO:0000256" key="6">
    <source>
        <dbReference type="ARBA" id="ARBA00022842"/>
    </source>
</evidence>
<evidence type="ECO:0000256" key="3">
    <source>
        <dbReference type="ARBA" id="ARBA00011738"/>
    </source>
</evidence>
<reference evidence="8" key="1">
    <citation type="journal article" date="2014" name="Front. Microbiol.">
        <title>High frequency of phylogenetically diverse reductive dehalogenase-homologous genes in deep subseafloor sedimentary metagenomes.</title>
        <authorList>
            <person name="Kawai M."/>
            <person name="Futagami T."/>
            <person name="Toyoda A."/>
            <person name="Takaki Y."/>
            <person name="Nishi S."/>
            <person name="Hori S."/>
            <person name="Arai W."/>
            <person name="Tsubouchi T."/>
            <person name="Morono Y."/>
            <person name="Uchiyama I."/>
            <person name="Ito T."/>
            <person name="Fujiyama A."/>
            <person name="Inagaki F."/>
            <person name="Takami H."/>
        </authorList>
    </citation>
    <scope>NUCLEOTIDE SEQUENCE</scope>
    <source>
        <strain evidence="8">Expedition CK06-06</strain>
    </source>
</reference>
<feature type="non-terminal residue" evidence="8">
    <location>
        <position position="244"/>
    </location>
</feature>
<dbReference type="EMBL" id="BARW01029518">
    <property type="protein sequence ID" value="GAJ10336.1"/>
    <property type="molecule type" value="Genomic_DNA"/>
</dbReference>
<sequence>MSILETINSPADLKKVAMQDLPALAEEIRQLIISTVSRHGGHMASNLGVVELTIALHRLFNSPTDRILFDVSHQAYTHKILTGRAEGFENIRTSQGYSGYFEPSESEHDVLALGHAGGGPSLALGLAVGAMMKGDKGYFVCVIGDGSLTSGLAYEGLSNIIAQNPRNLMIILNDNGMAISQNVGWLAKWRGQWLPHLRAQLELDRDFQQFENITEALAPKVPLGPLALSLGKGIKSAFQKSLIP</sequence>
<keyword evidence="4" id="KW-0808">Transferase</keyword>
<dbReference type="AlphaFoldDB" id="X1VAN6"/>
<comment type="caution">
    <text evidence="8">The sequence shown here is derived from an EMBL/GenBank/DDBJ whole genome shotgun (WGS) entry which is preliminary data.</text>
</comment>
<evidence type="ECO:0000256" key="5">
    <source>
        <dbReference type="ARBA" id="ARBA00022723"/>
    </source>
</evidence>
<dbReference type="SUPFAM" id="SSF52518">
    <property type="entry name" value="Thiamin diphosphate-binding fold (THDP-binding)"/>
    <property type="match status" value="1"/>
</dbReference>
<dbReference type="GO" id="GO:0046872">
    <property type="term" value="F:metal ion binding"/>
    <property type="evidence" value="ECO:0007669"/>
    <property type="project" value="UniProtKB-KW"/>
</dbReference>
<comment type="cofactor">
    <cofactor evidence="2">
        <name>thiamine diphosphate</name>
        <dbReference type="ChEBI" id="CHEBI:58937"/>
    </cofactor>
</comment>